<evidence type="ECO:0000313" key="1">
    <source>
        <dbReference type="EMBL" id="RXH58027.1"/>
    </source>
</evidence>
<dbReference type="AlphaFoldDB" id="A0A4Q0T3Z8"/>
<proteinExistence type="predicted"/>
<dbReference type="EMBL" id="RDSM01000001">
    <property type="protein sequence ID" value="RXH58027.1"/>
    <property type="molecule type" value="Genomic_DNA"/>
</dbReference>
<dbReference type="Proteomes" id="UP000289437">
    <property type="component" value="Unassembled WGS sequence"/>
</dbReference>
<evidence type="ECO:0000313" key="2">
    <source>
        <dbReference type="Proteomes" id="UP000289437"/>
    </source>
</evidence>
<reference evidence="2" key="2">
    <citation type="submission" date="2019-02" db="EMBL/GenBank/DDBJ databases">
        <title>Granulicella sibirica sp. nov., a psychrotolerant acidobacterium isolated from an organic soil layer in forested tundra, West Siberia.</title>
        <authorList>
            <person name="Oshkin I.Y."/>
            <person name="Kulichevskaya I.S."/>
            <person name="Rijpstra W.I.C."/>
            <person name="Sinninghe Damste J.S."/>
            <person name="Rakitin A.L."/>
            <person name="Ravin N.V."/>
            <person name="Dedysh S.N."/>
        </authorList>
    </citation>
    <scope>NUCLEOTIDE SEQUENCE [LARGE SCALE GENOMIC DNA]</scope>
    <source>
        <strain evidence="2">AF10</strain>
    </source>
</reference>
<organism evidence="1 2">
    <name type="scientific">Granulicella sibirica</name>
    <dbReference type="NCBI Taxonomy" id="2479048"/>
    <lineage>
        <taxon>Bacteria</taxon>
        <taxon>Pseudomonadati</taxon>
        <taxon>Acidobacteriota</taxon>
        <taxon>Terriglobia</taxon>
        <taxon>Terriglobales</taxon>
        <taxon>Acidobacteriaceae</taxon>
        <taxon>Granulicella</taxon>
    </lineage>
</organism>
<sequence length="50" mass="5278">MDRLALRAVVVSHVSRDETAANMGHPGFVAGLKRTSGAKAPLPAEVLWHG</sequence>
<keyword evidence="2" id="KW-1185">Reference proteome</keyword>
<protein>
    <submittedName>
        <fullName evidence="1">Uncharacterized protein</fullName>
    </submittedName>
</protein>
<gene>
    <name evidence="1" type="ORF">GRAN_1337</name>
</gene>
<reference evidence="1 2" key="1">
    <citation type="submission" date="2018-11" db="EMBL/GenBank/DDBJ databases">
        <authorList>
            <person name="Mardanov A.V."/>
            <person name="Ravin N.V."/>
            <person name="Dedysh S.N."/>
        </authorList>
    </citation>
    <scope>NUCLEOTIDE SEQUENCE [LARGE SCALE GENOMIC DNA]</scope>
    <source>
        <strain evidence="1 2">AF10</strain>
    </source>
</reference>
<name>A0A4Q0T3Z8_9BACT</name>
<accession>A0A4Q0T3Z8</accession>
<comment type="caution">
    <text evidence="1">The sequence shown here is derived from an EMBL/GenBank/DDBJ whole genome shotgun (WGS) entry which is preliminary data.</text>
</comment>